<keyword evidence="2" id="KW-1185">Reference proteome</keyword>
<proteinExistence type="predicted"/>
<dbReference type="AlphaFoldDB" id="A0A5M4BC04"/>
<accession>A0A5M4BC04</accession>
<name>A0A5M4BC04_9FLAO</name>
<organism evidence="1 2">
    <name type="scientific">Capnocytophaga felis</name>
    <dbReference type="NCBI Taxonomy" id="2267611"/>
    <lineage>
        <taxon>Bacteria</taxon>
        <taxon>Pseudomonadati</taxon>
        <taxon>Bacteroidota</taxon>
        <taxon>Flavobacteriia</taxon>
        <taxon>Flavobacteriales</taxon>
        <taxon>Flavobacteriaceae</taxon>
        <taxon>Capnocytophaga</taxon>
    </lineage>
</organism>
<dbReference type="RefSeq" id="WP_155285717.1">
    <property type="nucleotide sequence ID" value="NZ_BLBC01000024.1"/>
</dbReference>
<evidence type="ECO:0000313" key="2">
    <source>
        <dbReference type="Proteomes" id="UP000398217"/>
    </source>
</evidence>
<dbReference type="EMBL" id="BLBC01000024">
    <property type="protein sequence ID" value="GET47108.1"/>
    <property type="molecule type" value="Genomic_DNA"/>
</dbReference>
<comment type="caution">
    <text evidence="1">The sequence shown here is derived from an EMBL/GenBank/DDBJ whole genome shotgun (WGS) entry which is preliminary data.</text>
</comment>
<protein>
    <submittedName>
        <fullName evidence="1">Uncharacterized protein</fullName>
    </submittedName>
</protein>
<sequence length="376" mass="43492">MNRRKIYITPEQYQFYLQTGFPYEGYVIGLGYAYIEYQQIPYRRVLNKQQVNQLSQMGFSKICKLQKLDASDKAILESYGENMQYFKLEKLIQEHNEKYLINTGNGKIVEAPKNSKIQIKIKDGDEYGILIQDLTTLSEHQVIGKTKDLIQYANLDKEASSTLSKIQMGVGFASVGQGVYENIIHQPERYIPKKGVNAGKRTDVFKRTADGKLRYKFNIKKPENIKFVSKAAKAHYQKGLKIKGIGRVLGWGGILLIPIQSYHRGYVTIKDGIDVVVGLIGIYCGPIGWGIASTYFFLDVIGAFEPVEYIQTNPEERYKNLLKQERDKTYVTPRYNEFDMHRLREQMEENNIIKKLIKGNDKKEDFPQFRQGYKDR</sequence>
<reference evidence="2" key="1">
    <citation type="journal article" date="2020" name="Int. J. Syst. Evol. Microbiol.">
        <title>Capnocytophaga felis sp. nov. isolated from the feline oral cavity.</title>
        <authorList>
            <person name="Suzuki M."/>
            <person name="Umeda K."/>
            <person name="Kimura M."/>
            <person name="Imaoka K."/>
            <person name="Morikawa S."/>
            <person name="Maeda K."/>
        </authorList>
    </citation>
    <scope>NUCLEOTIDE SEQUENCE [LARGE SCALE GENOMIC DNA]</scope>
    <source>
        <strain evidence="2">KC07070</strain>
    </source>
</reference>
<evidence type="ECO:0000313" key="1">
    <source>
        <dbReference type="EMBL" id="GET47108.1"/>
    </source>
</evidence>
<gene>
    <name evidence="1" type="ORF">RCZ01_24100</name>
</gene>
<dbReference type="Proteomes" id="UP000398217">
    <property type="component" value="Unassembled WGS sequence"/>
</dbReference>
<dbReference type="OrthoDB" id="1154898at2"/>